<dbReference type="KEGG" id="peu:105119486"/>
<dbReference type="RefSeq" id="XP_011015934.1">
    <property type="nucleotide sequence ID" value="XM_011017632.1"/>
</dbReference>
<evidence type="ECO:0000313" key="3">
    <source>
        <dbReference type="RefSeq" id="XP_011015934.1"/>
    </source>
</evidence>
<accession>A0AAJ6TRF4</accession>
<keyword evidence="1" id="KW-1133">Transmembrane helix</keyword>
<feature type="transmembrane region" description="Helical" evidence="1">
    <location>
        <begin position="271"/>
        <end position="291"/>
    </location>
</feature>
<reference evidence="3" key="1">
    <citation type="submission" date="2025-08" db="UniProtKB">
        <authorList>
            <consortium name="RefSeq"/>
        </authorList>
    </citation>
    <scope>IDENTIFICATION</scope>
</reference>
<dbReference type="Pfam" id="PF03140">
    <property type="entry name" value="DUF247"/>
    <property type="match status" value="1"/>
</dbReference>
<proteinExistence type="predicted"/>
<keyword evidence="1" id="KW-0472">Membrane</keyword>
<dbReference type="InterPro" id="IPR004158">
    <property type="entry name" value="DUF247_pln"/>
</dbReference>
<protein>
    <submittedName>
        <fullName evidence="3">UPF0481 protein At3g02645</fullName>
    </submittedName>
</protein>
<gene>
    <name evidence="3" type="primary">LOC105119486</name>
</gene>
<name>A0AAJ6TRF4_POPEU</name>
<dbReference type="PANTHER" id="PTHR31170">
    <property type="entry name" value="BNAC04G53230D PROTEIN"/>
    <property type="match status" value="1"/>
</dbReference>
<dbReference type="PANTHER" id="PTHR31170:SF20">
    <property type="entry name" value="DUF247 DOMAIN PROTEIN"/>
    <property type="match status" value="1"/>
</dbReference>
<sequence length="558" mass="64207">MIKQFNCSTGREWVIHIKRTLDEGIEDEDVPVCIFIVPKAIVSTKQEAYIPQLVAIGPYHHRRVVLFEMERYKLIEAERVQKYLNNRFSDIVEHLEENDDSVRACYPSYLDFDREELAWTFAIDASFLLGRLQTFISRTEEPSRNRSSSSLADMVNHFAKKKTIHNGILRDMVMLENQIPLFVLREVNTYFQYENPDEALARMLMKFFQHVSPIKIVDCQQHVSEECLQKKHLLDLLYCKVAAKLQDVEREIEDSKEGKENQEEIGCFKKAWKSIWGFLCFIIVVPLRFLIRILKSKAVKAAVTIPWQLIKSLRLLKLKSQITNLVSTAETVAAEIECESGLNGASLLIEQLLIPSATKLYGFGVKFIPTKGGLKTISFDKPRGAFYLPVVNLDDNSEVLLRNLLAYEDCLAPECTVFTRYVELMSGILDTKEDVKILRDSGIVLNRLKSDEEAANLWHGITKFMNITKVPILVKAIEDASAYYSNNWRVRISTSFKKYVYSSWPILTFLAADLLILLSALEAFCSVYDCSKWRQAMQQIAWQSYGGLHRPKDLIAWL</sequence>
<keyword evidence="2" id="KW-1185">Reference proteome</keyword>
<dbReference type="AlphaFoldDB" id="A0AAJ6TRF4"/>
<keyword evidence="1" id="KW-0812">Transmembrane</keyword>
<dbReference type="Proteomes" id="UP000694918">
    <property type="component" value="Unplaced"/>
</dbReference>
<feature type="transmembrane region" description="Helical" evidence="1">
    <location>
        <begin position="499"/>
        <end position="521"/>
    </location>
</feature>
<evidence type="ECO:0000256" key="1">
    <source>
        <dbReference type="SAM" id="Phobius"/>
    </source>
</evidence>
<organism evidence="2 3">
    <name type="scientific">Populus euphratica</name>
    <name type="common">Euphrates poplar</name>
    <dbReference type="NCBI Taxonomy" id="75702"/>
    <lineage>
        <taxon>Eukaryota</taxon>
        <taxon>Viridiplantae</taxon>
        <taxon>Streptophyta</taxon>
        <taxon>Embryophyta</taxon>
        <taxon>Tracheophyta</taxon>
        <taxon>Spermatophyta</taxon>
        <taxon>Magnoliopsida</taxon>
        <taxon>eudicotyledons</taxon>
        <taxon>Gunneridae</taxon>
        <taxon>Pentapetalae</taxon>
        <taxon>rosids</taxon>
        <taxon>fabids</taxon>
        <taxon>Malpighiales</taxon>
        <taxon>Salicaceae</taxon>
        <taxon>Saliceae</taxon>
        <taxon>Populus</taxon>
    </lineage>
</organism>
<dbReference type="GeneID" id="105119486"/>
<evidence type="ECO:0000313" key="2">
    <source>
        <dbReference type="Proteomes" id="UP000694918"/>
    </source>
</evidence>